<evidence type="ECO:0008006" key="5">
    <source>
        <dbReference type="Google" id="ProtNLM"/>
    </source>
</evidence>
<dbReference type="Pfam" id="PF09722">
    <property type="entry name" value="Xre_MbcA_ParS_C"/>
    <property type="match status" value="1"/>
</dbReference>
<sequence length="124" mass="13899">MNTRPKTSDQAESVLSQALLRAADLLGISQATMARILGISPATASRLYNGSYLLSRSREKEWDFAVLFVRVFRSLDAIVGHGENARRWLQSHNKALNARPLDLLTRTEGIVRVLAYLDAYRGRI</sequence>
<dbReference type="Proteomes" id="UP000887222">
    <property type="component" value="Unassembled WGS sequence"/>
</dbReference>
<evidence type="ECO:0000313" key="4">
    <source>
        <dbReference type="Proteomes" id="UP000887222"/>
    </source>
</evidence>
<feature type="domain" description="Antitoxin Xre/MbcA/ParS-like toxin-binding" evidence="1">
    <location>
        <begin position="74"/>
        <end position="122"/>
    </location>
</feature>
<dbReference type="SUPFAM" id="SSF47413">
    <property type="entry name" value="lambda repressor-like DNA-binding domains"/>
    <property type="match status" value="1"/>
</dbReference>
<gene>
    <name evidence="3" type="ORF">NCCP691_07010</name>
</gene>
<dbReference type="InterPro" id="IPR010982">
    <property type="entry name" value="Lambda_DNA-bd_dom_sf"/>
</dbReference>
<dbReference type="RefSeq" id="WP_220806857.1">
    <property type="nucleotide sequence ID" value="NZ_BPMK01000002.1"/>
</dbReference>
<dbReference type="InterPro" id="IPR024467">
    <property type="entry name" value="Xre/MbcA/ParS-like_toxin-bd"/>
</dbReference>
<evidence type="ECO:0000313" key="3">
    <source>
        <dbReference type="EMBL" id="GIZ50687.1"/>
    </source>
</evidence>
<dbReference type="EMBL" id="BPMK01000002">
    <property type="protein sequence ID" value="GIZ50687.1"/>
    <property type="molecule type" value="Genomic_DNA"/>
</dbReference>
<organism evidence="3 4">
    <name type="scientific">Noviherbaspirillum aridicola</name>
    <dbReference type="NCBI Taxonomy" id="2849687"/>
    <lineage>
        <taxon>Bacteria</taxon>
        <taxon>Pseudomonadati</taxon>
        <taxon>Pseudomonadota</taxon>
        <taxon>Betaproteobacteria</taxon>
        <taxon>Burkholderiales</taxon>
        <taxon>Oxalobacteraceae</taxon>
        <taxon>Noviherbaspirillum</taxon>
    </lineage>
</organism>
<evidence type="ECO:0000259" key="2">
    <source>
        <dbReference type="Pfam" id="PF20432"/>
    </source>
</evidence>
<keyword evidence="4" id="KW-1185">Reference proteome</keyword>
<dbReference type="Pfam" id="PF20432">
    <property type="entry name" value="Xre-like-HTH"/>
    <property type="match status" value="1"/>
</dbReference>
<comment type="caution">
    <text evidence="3">The sequence shown here is derived from an EMBL/GenBank/DDBJ whole genome shotgun (WGS) entry which is preliminary data.</text>
</comment>
<feature type="domain" description="Antitoxin Xre-like helix-turn-helix" evidence="2">
    <location>
        <begin position="11"/>
        <end position="70"/>
    </location>
</feature>
<evidence type="ECO:0000259" key="1">
    <source>
        <dbReference type="Pfam" id="PF09722"/>
    </source>
</evidence>
<accession>A0ABQ4Q0V8</accession>
<proteinExistence type="predicted"/>
<protein>
    <recommendedName>
        <fullName evidence="5">DUF2384 domain-containing protein</fullName>
    </recommendedName>
</protein>
<name>A0ABQ4Q0V8_9BURK</name>
<dbReference type="InterPro" id="IPR046847">
    <property type="entry name" value="Xre-like_HTH"/>
</dbReference>
<reference evidence="3 4" key="1">
    <citation type="journal article" date="2022" name="Int. J. Syst. Evol. Microbiol.">
        <title>Noviherbaspirillum aridicola sp. nov., isolated from an arid soil in Pakistan.</title>
        <authorList>
            <person name="Khan I.U."/>
            <person name="Saqib M."/>
            <person name="Amin A."/>
            <person name="Hussain F."/>
            <person name="Li L."/>
            <person name="Liu Y.H."/>
            <person name="Fang B.Z."/>
            <person name="Ahmed I."/>
            <person name="Li W.J."/>
        </authorList>
    </citation>
    <scope>NUCLEOTIDE SEQUENCE [LARGE SCALE GENOMIC DNA]</scope>
    <source>
        <strain evidence="3 4">NCCP-691</strain>
    </source>
</reference>